<dbReference type="InterPro" id="IPR009078">
    <property type="entry name" value="Ferritin-like_SF"/>
</dbReference>
<dbReference type="PANTHER" id="PTHR42932:SF3">
    <property type="entry name" value="DNA PROTECTION DURING STARVATION PROTEIN"/>
    <property type="match status" value="1"/>
</dbReference>
<dbReference type="SUPFAM" id="SSF47240">
    <property type="entry name" value="Ferritin-like"/>
    <property type="match status" value="1"/>
</dbReference>
<dbReference type="PROSITE" id="PS00818">
    <property type="entry name" value="DPS_1"/>
    <property type="match status" value="1"/>
</dbReference>
<evidence type="ECO:0000313" key="4">
    <source>
        <dbReference type="EMBL" id="USJ22334.1"/>
    </source>
</evidence>
<sequence>MKQTAAVLKPKVRDEEFDIGLTKAYRQQMATALSDILADTYKLVIKSHIYHWNVVGPLFKPLHELTEEHYNALFKATDIIAERIRALGHLAPAKLAEAKTFAPSAASVNHTTAAEMVADLITDHEAAARRIREAGTKADENGDLVTTDMLTDRLNFHEKALWMLRAIVAA</sequence>
<dbReference type="PIRSF" id="PIRSF005900">
    <property type="entry name" value="Dps"/>
    <property type="match status" value="1"/>
</dbReference>
<dbReference type="PRINTS" id="PR01346">
    <property type="entry name" value="HELNAPAPROT"/>
</dbReference>
<dbReference type="RefSeq" id="WP_060583003.1">
    <property type="nucleotide sequence ID" value="NZ_CAXURO020000001.1"/>
</dbReference>
<comment type="similarity">
    <text evidence="1 2">Belongs to the Dps family.</text>
</comment>
<dbReference type="EMBL" id="CP098807">
    <property type="protein sequence ID" value="USJ22334.1"/>
    <property type="molecule type" value="Genomic_DNA"/>
</dbReference>
<dbReference type="Pfam" id="PF00210">
    <property type="entry name" value="Ferritin"/>
    <property type="match status" value="1"/>
</dbReference>
<dbReference type="AlphaFoldDB" id="A0A9Q8Y738"/>
<name>A0A9Q8Y738_ENSAD</name>
<accession>A0A9Q8Y738</accession>
<reference evidence="4" key="1">
    <citation type="submission" date="2022-06" db="EMBL/GenBank/DDBJ databases">
        <title>Physiological and biochemical characterization and genomic elucidation of a strain of the genus Ensifer adhaerens M8 that combines arsenic oxidation and chromium reduction.</title>
        <authorList>
            <person name="Li X."/>
            <person name="Yu c."/>
        </authorList>
    </citation>
    <scope>NUCLEOTIDE SEQUENCE</scope>
    <source>
        <strain evidence="4">M8</strain>
    </source>
</reference>
<dbReference type="Gene3D" id="1.20.1260.10">
    <property type="match status" value="1"/>
</dbReference>
<organism evidence="4 5">
    <name type="scientific">Ensifer adhaerens</name>
    <name type="common">Sinorhizobium morelense</name>
    <dbReference type="NCBI Taxonomy" id="106592"/>
    <lineage>
        <taxon>Bacteria</taxon>
        <taxon>Pseudomonadati</taxon>
        <taxon>Pseudomonadota</taxon>
        <taxon>Alphaproteobacteria</taxon>
        <taxon>Hyphomicrobiales</taxon>
        <taxon>Rhizobiaceae</taxon>
        <taxon>Sinorhizobium/Ensifer group</taxon>
        <taxon>Ensifer</taxon>
    </lineage>
</organism>
<dbReference type="GO" id="GO:0016722">
    <property type="term" value="F:oxidoreductase activity, acting on metal ions"/>
    <property type="evidence" value="ECO:0007669"/>
    <property type="project" value="InterPro"/>
</dbReference>
<evidence type="ECO:0000256" key="1">
    <source>
        <dbReference type="ARBA" id="ARBA00009497"/>
    </source>
</evidence>
<dbReference type="InterPro" id="IPR002177">
    <property type="entry name" value="DPS_DNA-bd"/>
</dbReference>
<evidence type="ECO:0000313" key="5">
    <source>
        <dbReference type="Proteomes" id="UP001055460"/>
    </source>
</evidence>
<evidence type="ECO:0000256" key="2">
    <source>
        <dbReference type="RuleBase" id="RU003875"/>
    </source>
</evidence>
<proteinExistence type="inferred from homology"/>
<evidence type="ECO:0000259" key="3">
    <source>
        <dbReference type="Pfam" id="PF00210"/>
    </source>
</evidence>
<feature type="domain" description="Ferritin/DPS" evidence="3">
    <location>
        <begin position="32"/>
        <end position="168"/>
    </location>
</feature>
<dbReference type="InterPro" id="IPR008331">
    <property type="entry name" value="Ferritin_DPS_dom"/>
</dbReference>
<dbReference type="PANTHER" id="PTHR42932">
    <property type="entry name" value="GENERAL STRESS PROTEIN 20U"/>
    <property type="match status" value="1"/>
</dbReference>
<dbReference type="OrthoDB" id="9797687at2"/>
<protein>
    <submittedName>
        <fullName evidence="4">DNA starvation/stationary phase protection protein</fullName>
    </submittedName>
</protein>
<dbReference type="GO" id="GO:0008199">
    <property type="term" value="F:ferric iron binding"/>
    <property type="evidence" value="ECO:0007669"/>
    <property type="project" value="InterPro"/>
</dbReference>
<dbReference type="Proteomes" id="UP001055460">
    <property type="component" value="Chromosome"/>
</dbReference>
<dbReference type="InterPro" id="IPR023188">
    <property type="entry name" value="DPS_DNA-bd_CS"/>
</dbReference>
<dbReference type="InterPro" id="IPR012347">
    <property type="entry name" value="Ferritin-like"/>
</dbReference>
<dbReference type="CDD" id="cd01043">
    <property type="entry name" value="DPS"/>
    <property type="match status" value="1"/>
</dbReference>
<gene>
    <name evidence="4" type="ORF">NE863_13555</name>
</gene>